<keyword evidence="2" id="KW-0536">Nodulation</keyword>
<dbReference type="EMBL" id="CP058351">
    <property type="protein sequence ID" value="QLF71588.1"/>
    <property type="molecule type" value="Genomic_DNA"/>
</dbReference>
<evidence type="ECO:0000256" key="2">
    <source>
        <dbReference type="ARBA" id="ARBA00022458"/>
    </source>
</evidence>
<dbReference type="Pfam" id="PF00126">
    <property type="entry name" value="HTH_1"/>
    <property type="match status" value="1"/>
</dbReference>
<sequence>MSDIDEIKLRRLDLTVLLVFLNLMRDRKAVLVADRMGLTQSSISHALKRLRDTFGDALFLRKPHGMEPTAVAIRLEPQIRKAVDALNGALASPELFDPASASGVLRLGAYDSEMAVLIPQLVARIQAEAPGLKLAARALGRRDALDALETGELDLAIGFFWDLPATVLATPLNEERYLTVARRGHPLFEEGFSLRRYLTARHLVVSPNGDLSGIVDRSLERLGKTRNVVCAVPQFFPALATLAASDLVATLPATLVRQFSASFDLDCREPPLEIRRFTISLVRHRRNEKNTKLDWIGDIMRDLESDRYQRAPD</sequence>
<dbReference type="Gene3D" id="3.40.190.10">
    <property type="entry name" value="Periplasmic binding protein-like II"/>
    <property type="match status" value="2"/>
</dbReference>
<evidence type="ECO:0000259" key="6">
    <source>
        <dbReference type="PROSITE" id="PS50931"/>
    </source>
</evidence>
<evidence type="ECO:0000313" key="8">
    <source>
        <dbReference type="Proteomes" id="UP000308530"/>
    </source>
</evidence>
<dbReference type="Pfam" id="PF03466">
    <property type="entry name" value="LysR_substrate"/>
    <property type="match status" value="1"/>
</dbReference>
<reference evidence="7 8" key="1">
    <citation type="submission" date="2020-06" db="EMBL/GenBank/DDBJ databases">
        <title>Genome sequence of Rhizobium sp strain ADMK78.</title>
        <authorList>
            <person name="Rahi P."/>
        </authorList>
    </citation>
    <scope>NUCLEOTIDE SEQUENCE [LARGE SCALE GENOMIC DNA]</scope>
    <source>
        <strain evidence="7 8">ADMK78</strain>
        <plasmid evidence="7 8">pPRADMK78_01</plasmid>
    </source>
</reference>
<evidence type="ECO:0000256" key="5">
    <source>
        <dbReference type="ARBA" id="ARBA00023163"/>
    </source>
</evidence>
<dbReference type="InterPro" id="IPR000847">
    <property type="entry name" value="LysR_HTH_N"/>
</dbReference>
<keyword evidence="4" id="KW-0238">DNA-binding</keyword>
<organism evidence="7 8">
    <name type="scientific">Peteryoungia desertarenae</name>
    <dbReference type="NCBI Taxonomy" id="1813451"/>
    <lineage>
        <taxon>Bacteria</taxon>
        <taxon>Pseudomonadati</taxon>
        <taxon>Pseudomonadota</taxon>
        <taxon>Alphaproteobacteria</taxon>
        <taxon>Hyphomicrobiales</taxon>
        <taxon>Rhizobiaceae</taxon>
        <taxon>Peteryoungia</taxon>
    </lineage>
</organism>
<keyword evidence="7" id="KW-0614">Plasmid</keyword>
<comment type="similarity">
    <text evidence="1">Belongs to the LysR transcriptional regulatory family.</text>
</comment>
<dbReference type="InterPro" id="IPR050389">
    <property type="entry name" value="LysR-type_TF"/>
</dbReference>
<evidence type="ECO:0000313" key="7">
    <source>
        <dbReference type="EMBL" id="QLF71588.1"/>
    </source>
</evidence>
<evidence type="ECO:0000256" key="4">
    <source>
        <dbReference type="ARBA" id="ARBA00023125"/>
    </source>
</evidence>
<proteinExistence type="inferred from homology"/>
<dbReference type="PANTHER" id="PTHR30118">
    <property type="entry name" value="HTH-TYPE TRANSCRIPTIONAL REGULATOR LEUO-RELATED"/>
    <property type="match status" value="1"/>
</dbReference>
<keyword evidence="8" id="KW-1185">Reference proteome</keyword>
<dbReference type="Gene3D" id="1.10.10.10">
    <property type="entry name" value="Winged helix-like DNA-binding domain superfamily/Winged helix DNA-binding domain"/>
    <property type="match status" value="1"/>
</dbReference>
<feature type="domain" description="HTH lysR-type" evidence="6">
    <location>
        <begin position="12"/>
        <end position="69"/>
    </location>
</feature>
<keyword evidence="5" id="KW-0804">Transcription</keyword>
<accession>A0ABX6QSJ6</accession>
<keyword evidence="3" id="KW-0805">Transcription regulation</keyword>
<dbReference type="InterPro" id="IPR037402">
    <property type="entry name" value="YidZ_PBP2"/>
</dbReference>
<evidence type="ECO:0000256" key="3">
    <source>
        <dbReference type="ARBA" id="ARBA00023015"/>
    </source>
</evidence>
<dbReference type="SUPFAM" id="SSF46785">
    <property type="entry name" value="Winged helix' DNA-binding domain"/>
    <property type="match status" value="1"/>
</dbReference>
<dbReference type="RefSeq" id="WP_138287428.1">
    <property type="nucleotide sequence ID" value="NZ_CP058351.1"/>
</dbReference>
<dbReference type="SUPFAM" id="SSF53850">
    <property type="entry name" value="Periplasmic binding protein-like II"/>
    <property type="match status" value="1"/>
</dbReference>
<dbReference type="CDD" id="cd08417">
    <property type="entry name" value="PBP2_Nitroaromatics_like"/>
    <property type="match status" value="1"/>
</dbReference>
<dbReference type="InterPro" id="IPR036390">
    <property type="entry name" value="WH_DNA-bd_sf"/>
</dbReference>
<dbReference type="Proteomes" id="UP000308530">
    <property type="component" value="Plasmid pPRADMK78_01"/>
</dbReference>
<geneLocation type="plasmid" evidence="7 8">
    <name>pPRADMK78_01</name>
</geneLocation>
<protein>
    <submittedName>
        <fullName evidence="7">LysR family transcriptional regulator</fullName>
    </submittedName>
</protein>
<dbReference type="PANTHER" id="PTHR30118:SF15">
    <property type="entry name" value="TRANSCRIPTIONAL REGULATORY PROTEIN"/>
    <property type="match status" value="1"/>
</dbReference>
<name>A0ABX6QSJ6_9HYPH</name>
<dbReference type="PROSITE" id="PS50931">
    <property type="entry name" value="HTH_LYSR"/>
    <property type="match status" value="1"/>
</dbReference>
<gene>
    <name evidence="7" type="ORF">FE840_018205</name>
</gene>
<evidence type="ECO:0000256" key="1">
    <source>
        <dbReference type="ARBA" id="ARBA00009437"/>
    </source>
</evidence>
<dbReference type="InterPro" id="IPR005119">
    <property type="entry name" value="LysR_subst-bd"/>
</dbReference>
<dbReference type="InterPro" id="IPR036388">
    <property type="entry name" value="WH-like_DNA-bd_sf"/>
</dbReference>